<comment type="caution">
    <text evidence="2">The sequence shown here is derived from an EMBL/GenBank/DDBJ whole genome shotgun (WGS) entry which is preliminary data.</text>
</comment>
<reference evidence="2 3" key="1">
    <citation type="submission" date="2019-07" db="EMBL/GenBank/DDBJ databases">
        <title>De Novo Assembly of kiwifruit Actinidia rufa.</title>
        <authorList>
            <person name="Sugita-Konishi S."/>
            <person name="Sato K."/>
            <person name="Mori E."/>
            <person name="Abe Y."/>
            <person name="Kisaki G."/>
            <person name="Hamano K."/>
            <person name="Suezawa K."/>
            <person name="Otani M."/>
            <person name="Fukuda T."/>
            <person name="Manabe T."/>
            <person name="Gomi K."/>
            <person name="Tabuchi M."/>
            <person name="Akimitsu K."/>
            <person name="Kataoka I."/>
        </authorList>
    </citation>
    <scope>NUCLEOTIDE SEQUENCE [LARGE SCALE GENOMIC DNA]</scope>
    <source>
        <strain evidence="3">cv. Fuchu</strain>
    </source>
</reference>
<dbReference type="EMBL" id="BJWL01000018">
    <property type="protein sequence ID" value="GFZ06696.1"/>
    <property type="molecule type" value="Genomic_DNA"/>
</dbReference>
<proteinExistence type="predicted"/>
<dbReference type="Proteomes" id="UP000585474">
    <property type="component" value="Unassembled WGS sequence"/>
</dbReference>
<evidence type="ECO:0000259" key="1">
    <source>
        <dbReference type="Pfam" id="PF04195"/>
    </source>
</evidence>
<dbReference type="InterPro" id="IPR007321">
    <property type="entry name" value="Transposase_28"/>
</dbReference>
<dbReference type="AlphaFoldDB" id="A0A7J0G7D3"/>
<evidence type="ECO:0000313" key="3">
    <source>
        <dbReference type="Proteomes" id="UP000585474"/>
    </source>
</evidence>
<feature type="domain" description="Transposase (putative) gypsy type" evidence="1">
    <location>
        <begin position="52"/>
        <end position="97"/>
    </location>
</feature>
<name>A0A7J0G7D3_9ERIC</name>
<dbReference type="PANTHER" id="PTHR31099:SF49">
    <property type="entry name" value="MYOSIN HEAVY CHAIN-LIKE PROTEIN"/>
    <property type="match status" value="1"/>
</dbReference>
<dbReference type="PANTHER" id="PTHR31099">
    <property type="entry name" value="OS06G0165300 PROTEIN"/>
    <property type="match status" value="1"/>
</dbReference>
<evidence type="ECO:0000313" key="2">
    <source>
        <dbReference type="EMBL" id="GFZ06696.1"/>
    </source>
</evidence>
<accession>A0A7J0G7D3</accession>
<gene>
    <name evidence="2" type="ORF">Acr_18g0008660</name>
</gene>
<protein>
    <recommendedName>
        <fullName evidence="1">Transposase (putative) gypsy type domain-containing protein</fullName>
    </recommendedName>
</protein>
<dbReference type="OrthoDB" id="1750920at2759"/>
<keyword evidence="3" id="KW-1185">Reference proteome</keyword>
<dbReference type="Pfam" id="PF04195">
    <property type="entry name" value="Transposase_28"/>
    <property type="match status" value="1"/>
</dbReference>
<organism evidence="2 3">
    <name type="scientific">Actinidia rufa</name>
    <dbReference type="NCBI Taxonomy" id="165716"/>
    <lineage>
        <taxon>Eukaryota</taxon>
        <taxon>Viridiplantae</taxon>
        <taxon>Streptophyta</taxon>
        <taxon>Embryophyta</taxon>
        <taxon>Tracheophyta</taxon>
        <taxon>Spermatophyta</taxon>
        <taxon>Magnoliopsida</taxon>
        <taxon>eudicotyledons</taxon>
        <taxon>Gunneridae</taxon>
        <taxon>Pentapetalae</taxon>
        <taxon>asterids</taxon>
        <taxon>Ericales</taxon>
        <taxon>Actinidiaceae</taxon>
        <taxon>Actinidia</taxon>
    </lineage>
</organism>
<sequence>MDTSSLTKETNVMSQTDLNKLREKYSFPSGVQLRIPGEGETILSTRKGKVAFYEDAFLAGLRLLIHPTIKKILNHFKICPAQLSPNAWRSIICSLVIWRYHKRHMSCDEYRCLYSLSPLPDSGWYYFKARPEKNLLRRSPSNVKGWKKRFFFASGDEWEFFPSMPANMGIPRVPRSWGTPGESCNALPALTEVEAKRTAAIKVPYRLVTNGRISMLARFMAIKAPYRLVMNGYSELRAKQPESVIVKLLCIVRDNNFGNPKFVNDVFPYEIPDVLLDDLGERLNLYPLGEIVYGDNQKFPLQRNLWQRPEYVYAPMSKRPRAGYWHDFSMGKMANRGKSLTFVAFSDIGSCIPFHIRPKIPLENCLFCQ</sequence>